<feature type="transmembrane region" description="Helical" evidence="1">
    <location>
        <begin position="64"/>
        <end position="84"/>
    </location>
</feature>
<organism evidence="2 3">
    <name type="scientific">Actinomycetospora flava</name>
    <dbReference type="NCBI Taxonomy" id="3129232"/>
    <lineage>
        <taxon>Bacteria</taxon>
        <taxon>Bacillati</taxon>
        <taxon>Actinomycetota</taxon>
        <taxon>Actinomycetes</taxon>
        <taxon>Pseudonocardiales</taxon>
        <taxon>Pseudonocardiaceae</taxon>
        <taxon>Actinomycetospora</taxon>
    </lineage>
</organism>
<comment type="caution">
    <text evidence="2">The sequence shown here is derived from an EMBL/GenBank/DDBJ whole genome shotgun (WGS) entry which is preliminary data.</text>
</comment>
<accession>A0ABU8M8R7</accession>
<sequence length="142" mass="14290">MSVVVTAPAATATAAPARTVSRATTRGLAVVGAGAAALAGWTVGALLGADYWITDVQGTARVDIPAAVGSTVIIALLGWALLAVLERVATWGRTAWTYLAVGVLAVSMTPIGLVEATASTRIGLMIAHLAVAAVVIPAFTRR</sequence>
<keyword evidence="1" id="KW-1133">Transmembrane helix</keyword>
<dbReference type="RefSeq" id="WP_337704488.1">
    <property type="nucleotide sequence ID" value="NZ_JBBEGM010000007.1"/>
</dbReference>
<keyword evidence="3" id="KW-1185">Reference proteome</keyword>
<dbReference type="Proteomes" id="UP001369736">
    <property type="component" value="Unassembled WGS sequence"/>
</dbReference>
<evidence type="ECO:0000313" key="3">
    <source>
        <dbReference type="Proteomes" id="UP001369736"/>
    </source>
</evidence>
<feature type="transmembrane region" description="Helical" evidence="1">
    <location>
        <begin position="28"/>
        <end position="52"/>
    </location>
</feature>
<gene>
    <name evidence="2" type="ORF">WCD58_18330</name>
</gene>
<dbReference type="InterPro" id="IPR045713">
    <property type="entry name" value="DUF6069"/>
</dbReference>
<dbReference type="Pfam" id="PF19545">
    <property type="entry name" value="DUF6069"/>
    <property type="match status" value="1"/>
</dbReference>
<feature type="transmembrane region" description="Helical" evidence="1">
    <location>
        <begin position="96"/>
        <end position="116"/>
    </location>
</feature>
<dbReference type="EMBL" id="JBBEGM010000007">
    <property type="protein sequence ID" value="MEJ2863130.1"/>
    <property type="molecule type" value="Genomic_DNA"/>
</dbReference>
<evidence type="ECO:0000256" key="1">
    <source>
        <dbReference type="SAM" id="Phobius"/>
    </source>
</evidence>
<protein>
    <submittedName>
        <fullName evidence="2">DUF6069 family protein</fullName>
    </submittedName>
</protein>
<reference evidence="2 3" key="1">
    <citation type="submission" date="2024-03" db="EMBL/GenBank/DDBJ databases">
        <title>Actinomycetospora sp. OC33-EN07, a novel actinomycete isolated from wild orchid (Aerides multiflora).</title>
        <authorList>
            <person name="Suriyachadkun C."/>
        </authorList>
    </citation>
    <scope>NUCLEOTIDE SEQUENCE [LARGE SCALE GENOMIC DNA]</scope>
    <source>
        <strain evidence="2 3">OC33-EN07</strain>
    </source>
</reference>
<feature type="transmembrane region" description="Helical" evidence="1">
    <location>
        <begin position="122"/>
        <end position="140"/>
    </location>
</feature>
<name>A0ABU8M8R7_9PSEU</name>
<evidence type="ECO:0000313" key="2">
    <source>
        <dbReference type="EMBL" id="MEJ2863130.1"/>
    </source>
</evidence>
<proteinExistence type="predicted"/>
<keyword evidence="1" id="KW-0812">Transmembrane</keyword>
<keyword evidence="1" id="KW-0472">Membrane</keyword>